<dbReference type="Pfam" id="PF22822">
    <property type="entry name" value="MrpR_N_CB"/>
    <property type="match status" value="1"/>
</dbReference>
<feature type="domain" description="Core-binding (CB)" evidence="3">
    <location>
        <begin position="15"/>
        <end position="96"/>
    </location>
</feature>
<accession>A0A9Q5CJ10</accession>
<dbReference type="InterPro" id="IPR010998">
    <property type="entry name" value="Integrase_recombinase_N"/>
</dbReference>
<dbReference type="Proteomes" id="UP000821656">
    <property type="component" value="Unassembled WGS sequence"/>
</dbReference>
<dbReference type="EMBL" id="JABSXK010000001">
    <property type="protein sequence ID" value="NRV07645.1"/>
    <property type="molecule type" value="Genomic_DNA"/>
</dbReference>
<dbReference type="GO" id="GO:0003677">
    <property type="term" value="F:DNA binding"/>
    <property type="evidence" value="ECO:0007669"/>
    <property type="project" value="UniProtKB-UniRule"/>
</dbReference>
<dbReference type="AlphaFoldDB" id="A0A9Q5CJ10"/>
<sequence length="324" mass="38141">MYEFLGIGLTYEELNDFQKHKADWIEKMDRYALNTKKVYWSVLNLYVNFVELHKNKDLYEWDKEEIIQIIKNIPSKAPATQRTLYSVVVRYIEWAYKEGIKTGENPCDTINTSELFTIDELILQNSYKALQEFYEFILELNCSDVDRAMLTLLRYGVKIDDVGTVRWEDVDRESKVIKVFRGDIELKLPIDNLFIMIINQAKACDRYAPGQKMVEYVDYGYIIKATPTVSWKSIDKLSVYNKVGVISRNNKIQRISVPELNMNRRYDLLFNILNNYGKVTKLDIERVIEVLGDELTVMKAMSLRQNFELISGTVVEWKRKNRTN</sequence>
<reference evidence="4" key="1">
    <citation type="submission" date="2020-05" db="EMBL/GenBank/DDBJ databases">
        <title>Genomic insights into acetone-butanol-ethanol (ABE) fermentation by sequencing solventogenic clostridia strains.</title>
        <authorList>
            <person name="Brown S."/>
        </authorList>
    </citation>
    <scope>NUCLEOTIDE SEQUENCE</scope>
    <source>
        <strain evidence="4">DJ126</strain>
    </source>
</reference>
<comment type="caution">
    <text evidence="4">The sequence shown here is derived from an EMBL/GenBank/DDBJ whole genome shotgun (WGS) entry which is preliminary data.</text>
</comment>
<evidence type="ECO:0000256" key="1">
    <source>
        <dbReference type="ARBA" id="ARBA00023125"/>
    </source>
</evidence>
<name>A0A9Q5CJ10_CLOBE</name>
<gene>
    <name evidence="4" type="ORF">DFH45_000608</name>
</gene>
<evidence type="ECO:0000259" key="3">
    <source>
        <dbReference type="PROSITE" id="PS51900"/>
    </source>
</evidence>
<evidence type="ECO:0000313" key="5">
    <source>
        <dbReference type="Proteomes" id="UP000821656"/>
    </source>
</evidence>
<dbReference type="RefSeq" id="WP_077305457.1">
    <property type="nucleotide sequence ID" value="NZ_CP016090.1"/>
</dbReference>
<dbReference type="SUPFAM" id="SSF56349">
    <property type="entry name" value="DNA breaking-rejoining enzymes"/>
    <property type="match status" value="1"/>
</dbReference>
<organism evidence="4 5">
    <name type="scientific">Clostridium beijerinckii</name>
    <name type="common">Clostridium MP</name>
    <dbReference type="NCBI Taxonomy" id="1520"/>
    <lineage>
        <taxon>Bacteria</taxon>
        <taxon>Bacillati</taxon>
        <taxon>Bacillota</taxon>
        <taxon>Clostridia</taxon>
        <taxon>Eubacteriales</taxon>
        <taxon>Clostridiaceae</taxon>
        <taxon>Clostridium</taxon>
    </lineage>
</organism>
<dbReference type="Gene3D" id="1.10.150.130">
    <property type="match status" value="1"/>
</dbReference>
<dbReference type="InterPro" id="IPR044068">
    <property type="entry name" value="CB"/>
</dbReference>
<protein>
    <submittedName>
        <fullName evidence="4">Integrase</fullName>
    </submittedName>
</protein>
<dbReference type="PROSITE" id="PS51900">
    <property type="entry name" value="CB"/>
    <property type="match status" value="1"/>
</dbReference>
<dbReference type="InterPro" id="IPR011010">
    <property type="entry name" value="DNA_brk_join_enz"/>
</dbReference>
<keyword evidence="1 2" id="KW-0238">DNA-binding</keyword>
<proteinExistence type="predicted"/>
<evidence type="ECO:0000256" key="2">
    <source>
        <dbReference type="PROSITE-ProRule" id="PRU01248"/>
    </source>
</evidence>
<evidence type="ECO:0000313" key="4">
    <source>
        <dbReference type="EMBL" id="NRV07645.1"/>
    </source>
</evidence>
<dbReference type="InterPro" id="IPR055009">
    <property type="entry name" value="MrpR_N_CB"/>
</dbReference>